<dbReference type="EMBL" id="JAYMGO010000011">
    <property type="protein sequence ID" value="KAL1265857.1"/>
    <property type="molecule type" value="Genomic_DNA"/>
</dbReference>
<comment type="caution">
    <text evidence="2">The sequence shown here is derived from an EMBL/GenBank/DDBJ whole genome shotgun (WGS) entry which is preliminary data.</text>
</comment>
<sequence length="77" mass="8713">MLIDFPRSPRRSLICMQTTSLWIFGCPHHSNRAAKPCCTTSHQTQSCLGIARHAGARRTGDKKRKKRVGKRTPLPRT</sequence>
<feature type="region of interest" description="Disordered" evidence="1">
    <location>
        <begin position="53"/>
        <end position="77"/>
    </location>
</feature>
<evidence type="ECO:0000313" key="2">
    <source>
        <dbReference type="EMBL" id="KAL1265857.1"/>
    </source>
</evidence>
<organism evidence="2 3">
    <name type="scientific">Cirrhinus molitorella</name>
    <name type="common">mud carp</name>
    <dbReference type="NCBI Taxonomy" id="172907"/>
    <lineage>
        <taxon>Eukaryota</taxon>
        <taxon>Metazoa</taxon>
        <taxon>Chordata</taxon>
        <taxon>Craniata</taxon>
        <taxon>Vertebrata</taxon>
        <taxon>Euteleostomi</taxon>
        <taxon>Actinopterygii</taxon>
        <taxon>Neopterygii</taxon>
        <taxon>Teleostei</taxon>
        <taxon>Ostariophysi</taxon>
        <taxon>Cypriniformes</taxon>
        <taxon>Cyprinidae</taxon>
        <taxon>Labeoninae</taxon>
        <taxon>Labeonini</taxon>
        <taxon>Cirrhinus</taxon>
    </lineage>
</organism>
<evidence type="ECO:0008006" key="4">
    <source>
        <dbReference type="Google" id="ProtNLM"/>
    </source>
</evidence>
<name>A0ABR3MMK4_9TELE</name>
<proteinExistence type="predicted"/>
<feature type="compositionally biased region" description="Basic residues" evidence="1">
    <location>
        <begin position="54"/>
        <end position="70"/>
    </location>
</feature>
<accession>A0ABR3MMK4</accession>
<dbReference type="PROSITE" id="PS51257">
    <property type="entry name" value="PROKAR_LIPOPROTEIN"/>
    <property type="match status" value="1"/>
</dbReference>
<dbReference type="Proteomes" id="UP001558613">
    <property type="component" value="Unassembled WGS sequence"/>
</dbReference>
<evidence type="ECO:0000313" key="3">
    <source>
        <dbReference type="Proteomes" id="UP001558613"/>
    </source>
</evidence>
<keyword evidence="3" id="KW-1185">Reference proteome</keyword>
<gene>
    <name evidence="2" type="ORF">QQF64_003884</name>
</gene>
<reference evidence="2 3" key="1">
    <citation type="submission" date="2023-09" db="EMBL/GenBank/DDBJ databases">
        <authorList>
            <person name="Wang M."/>
        </authorList>
    </citation>
    <scope>NUCLEOTIDE SEQUENCE [LARGE SCALE GENOMIC DNA]</scope>
    <source>
        <strain evidence="2">GT-2023</strain>
        <tissue evidence="2">Liver</tissue>
    </source>
</reference>
<protein>
    <recommendedName>
        <fullName evidence="4">Secreted protein</fullName>
    </recommendedName>
</protein>
<evidence type="ECO:0000256" key="1">
    <source>
        <dbReference type="SAM" id="MobiDB-lite"/>
    </source>
</evidence>